<name>A0A3T0T6F4_9MICO</name>
<proteinExistence type="predicted"/>
<dbReference type="Gene3D" id="1.10.10.10">
    <property type="entry name" value="Winged helix-like DNA-binding domain superfamily/Winged helix DNA-binding domain"/>
    <property type="match status" value="1"/>
</dbReference>
<dbReference type="AlphaFoldDB" id="A0A3T0T6F4"/>
<reference evidence="3 4" key="1">
    <citation type="submission" date="2018-03" db="EMBL/GenBank/DDBJ databases">
        <title>Bacteriophage NCPPB3778 and a type I-E CRISPR drive the evolution of the US Biological Select Agent, Rathayibacter toxicus.</title>
        <authorList>
            <person name="Davis E.W.II."/>
            <person name="Tabima J.F."/>
            <person name="Weisberg A.J."/>
            <person name="Dantas Lopes L."/>
            <person name="Wiseman M.S."/>
            <person name="Wiseman M.S."/>
            <person name="Pupko T."/>
            <person name="Belcher M.S."/>
            <person name="Sechler A.J."/>
            <person name="Tancos M.A."/>
            <person name="Schroeder B.K."/>
            <person name="Murray T.D."/>
            <person name="Luster D.G."/>
            <person name="Schneider W.L."/>
            <person name="Rogers E."/>
            <person name="Andreote F.D."/>
            <person name="Grunwald N.J."/>
            <person name="Putnam M.L."/>
            <person name="Chang J.H."/>
        </authorList>
    </citation>
    <scope>NUCLEOTIDE SEQUENCE [LARGE SCALE GENOMIC DNA]</scope>
    <source>
        <strain evidence="3 4">DSM 15932</strain>
    </source>
</reference>
<dbReference type="Proteomes" id="UP000285317">
    <property type="component" value="Chromosome"/>
</dbReference>
<dbReference type="EMBL" id="CP028137">
    <property type="protein sequence ID" value="AZZ54161.1"/>
    <property type="molecule type" value="Genomic_DNA"/>
</dbReference>
<dbReference type="SUPFAM" id="SSF46785">
    <property type="entry name" value="Winged helix' DNA-binding domain"/>
    <property type="match status" value="1"/>
</dbReference>
<dbReference type="InterPro" id="IPR036390">
    <property type="entry name" value="WH_DNA-bd_sf"/>
</dbReference>
<dbReference type="InterPro" id="IPR005149">
    <property type="entry name" value="Tscrpt_reg_PadR_N"/>
</dbReference>
<evidence type="ECO:0000313" key="4">
    <source>
        <dbReference type="Proteomes" id="UP000285317"/>
    </source>
</evidence>
<protein>
    <recommendedName>
        <fullName evidence="2">Transcription regulator PadR N-terminal domain-containing protein</fullName>
    </recommendedName>
</protein>
<dbReference type="InterPro" id="IPR036388">
    <property type="entry name" value="WH-like_DNA-bd_sf"/>
</dbReference>
<accession>A0A3T0T6F4</accession>
<evidence type="ECO:0000256" key="1">
    <source>
        <dbReference type="SAM" id="MobiDB-lite"/>
    </source>
</evidence>
<sequence>MSSVLVRLPQRPGPRATCSAFLCGGRATRRDYAGPSAPRQGASPLPPPGRADPLPILGKVRPNRGVARLRARDPLERSPVSVRDGLLALLTLGPAYGLQLHAELLDRAAHRRRVNVGQIYSTLDRLRERGLVAAAGSTEDGLPLHALTDEGRAEALAWLSGEGASAEEDWDDVLDRILLASSLSDADLDAVLDAYASTLPEEQEALDEHPQRRLAARAVQVRDDALHRLLDAAREELVGAVDGAAVRGYALERPRRGRKAAARDDAATEEPMSAQNDRHETGAGAVA</sequence>
<feature type="region of interest" description="Disordered" evidence="1">
    <location>
        <begin position="256"/>
        <end position="287"/>
    </location>
</feature>
<feature type="domain" description="Transcription regulator PadR N-terminal" evidence="2">
    <location>
        <begin position="86"/>
        <end position="154"/>
    </location>
</feature>
<gene>
    <name evidence="3" type="ORF">C1I64_04230</name>
</gene>
<dbReference type="KEGG" id="rfs:C1I64_04230"/>
<feature type="region of interest" description="Disordered" evidence="1">
    <location>
        <begin position="31"/>
        <end position="58"/>
    </location>
</feature>
<dbReference type="Pfam" id="PF03551">
    <property type="entry name" value="PadR"/>
    <property type="match status" value="1"/>
</dbReference>
<evidence type="ECO:0000313" key="3">
    <source>
        <dbReference type="EMBL" id="AZZ54161.1"/>
    </source>
</evidence>
<organism evidence="3 4">
    <name type="scientific">Rathayibacter festucae DSM 15932</name>
    <dbReference type="NCBI Taxonomy" id="1328866"/>
    <lineage>
        <taxon>Bacteria</taxon>
        <taxon>Bacillati</taxon>
        <taxon>Actinomycetota</taxon>
        <taxon>Actinomycetes</taxon>
        <taxon>Micrococcales</taxon>
        <taxon>Microbacteriaceae</taxon>
        <taxon>Rathayibacter</taxon>
    </lineage>
</organism>
<evidence type="ECO:0000259" key="2">
    <source>
        <dbReference type="Pfam" id="PF03551"/>
    </source>
</evidence>